<comment type="caution">
    <text evidence="4">The sequence shown here is derived from an EMBL/GenBank/DDBJ whole genome shotgun (WGS) entry which is preliminary data.</text>
</comment>
<dbReference type="Pfam" id="PF03358">
    <property type="entry name" value="FMN_red"/>
    <property type="match status" value="1"/>
</dbReference>
<proteinExistence type="predicted"/>
<protein>
    <submittedName>
        <fullName evidence="4">NADPH-dependent oxidoreductase</fullName>
    </submittedName>
</protein>
<dbReference type="PANTHER" id="PTHR30543">
    <property type="entry name" value="CHROMATE REDUCTASE"/>
    <property type="match status" value="1"/>
</dbReference>
<comment type="cofactor">
    <cofactor evidence="1">
        <name>FMN</name>
        <dbReference type="ChEBI" id="CHEBI:58210"/>
    </cofactor>
</comment>
<dbReference type="InterPro" id="IPR029039">
    <property type="entry name" value="Flavoprotein-like_sf"/>
</dbReference>
<dbReference type="PANTHER" id="PTHR30543:SF21">
    <property type="entry name" value="NAD(P)H-DEPENDENT FMN REDUCTASE LOT6"/>
    <property type="match status" value="1"/>
</dbReference>
<dbReference type="Proteomes" id="UP000313645">
    <property type="component" value="Unassembled WGS sequence"/>
</dbReference>
<evidence type="ECO:0000256" key="2">
    <source>
        <dbReference type="ARBA" id="ARBA00022643"/>
    </source>
</evidence>
<accession>A0ABY1ZK25</accession>
<gene>
    <name evidence="4" type="ORF">EZI54_17780</name>
</gene>
<dbReference type="SUPFAM" id="SSF52218">
    <property type="entry name" value="Flavoproteins"/>
    <property type="match status" value="1"/>
</dbReference>
<keyword evidence="2" id="KW-0285">Flavoprotein</keyword>
<dbReference type="Gene3D" id="3.40.50.360">
    <property type="match status" value="1"/>
</dbReference>
<name>A0ABY1ZK25_9GAMM</name>
<evidence type="ECO:0000313" key="5">
    <source>
        <dbReference type="Proteomes" id="UP000313645"/>
    </source>
</evidence>
<dbReference type="RefSeq" id="WP_131483230.1">
    <property type="nucleotide sequence ID" value="NZ_SJDL01000033.1"/>
</dbReference>
<sequence>MTAPLHIGVIMGSAREGRLCDRVTAWVVRTLQGENGLRVQVIDPRTALPAVENHHGDSTMTVKQRLAGMDGFIVVTPEYNHSFPAVLKQLIDSAYDEWQTRPVGFVSYGGLSGGIRAVEQLRQVFAELHAVTLRDGVAFADIWRCFDDHGELVEPGRAEAALHRMASRLRWWARATREARLAEPYEQAG</sequence>
<evidence type="ECO:0000313" key="4">
    <source>
        <dbReference type="EMBL" id="TBW50749.1"/>
    </source>
</evidence>
<feature type="domain" description="NADPH-dependent FMN reductase-like" evidence="3">
    <location>
        <begin position="6"/>
        <end position="140"/>
    </location>
</feature>
<evidence type="ECO:0000256" key="1">
    <source>
        <dbReference type="ARBA" id="ARBA00001917"/>
    </source>
</evidence>
<reference evidence="4 5" key="1">
    <citation type="submission" date="2019-02" db="EMBL/GenBank/DDBJ databases">
        <title>Marinobacter halodurans sp. nov., a marine bacterium isolated from sea tidal flat.</title>
        <authorList>
            <person name="Yoo Y."/>
            <person name="Lee D.W."/>
            <person name="Kim B.S."/>
            <person name="Kim J.-J."/>
        </authorList>
    </citation>
    <scope>NUCLEOTIDE SEQUENCE [LARGE SCALE GENOMIC DNA]</scope>
    <source>
        <strain evidence="4 5">YJ-S3-2</strain>
    </source>
</reference>
<dbReference type="InterPro" id="IPR050712">
    <property type="entry name" value="NAD(P)H-dep_reductase"/>
</dbReference>
<dbReference type="InterPro" id="IPR005025">
    <property type="entry name" value="FMN_Rdtase-like_dom"/>
</dbReference>
<keyword evidence="2" id="KW-0288">FMN</keyword>
<keyword evidence="5" id="KW-1185">Reference proteome</keyword>
<evidence type="ECO:0000259" key="3">
    <source>
        <dbReference type="Pfam" id="PF03358"/>
    </source>
</evidence>
<dbReference type="EMBL" id="SJDL01000033">
    <property type="protein sequence ID" value="TBW50749.1"/>
    <property type="molecule type" value="Genomic_DNA"/>
</dbReference>
<organism evidence="4 5">
    <name type="scientific">Marinobacter halodurans</name>
    <dbReference type="NCBI Taxonomy" id="2528979"/>
    <lineage>
        <taxon>Bacteria</taxon>
        <taxon>Pseudomonadati</taxon>
        <taxon>Pseudomonadota</taxon>
        <taxon>Gammaproteobacteria</taxon>
        <taxon>Pseudomonadales</taxon>
        <taxon>Marinobacteraceae</taxon>
        <taxon>Marinobacter</taxon>
    </lineage>
</organism>